<dbReference type="AlphaFoldDB" id="A0AAU9TRA6"/>
<evidence type="ECO:0000313" key="2">
    <source>
        <dbReference type="EMBL" id="CAH2089534.1"/>
    </source>
</evidence>
<proteinExistence type="predicted"/>
<dbReference type="EMBL" id="CAKOGL010000008">
    <property type="protein sequence ID" value="CAH2089534.1"/>
    <property type="molecule type" value="Genomic_DNA"/>
</dbReference>
<evidence type="ECO:0000313" key="1">
    <source>
        <dbReference type="EMBL" id="CAH2089533.1"/>
    </source>
</evidence>
<comment type="caution">
    <text evidence="1">The sequence shown here is derived from an EMBL/GenBank/DDBJ whole genome shotgun (WGS) entry which is preliminary data.</text>
</comment>
<keyword evidence="3" id="KW-1185">Reference proteome</keyword>
<protein>
    <submittedName>
        <fullName evidence="1">Uncharacterized protein</fullName>
    </submittedName>
</protein>
<reference evidence="1" key="1">
    <citation type="submission" date="2022-03" db="EMBL/GenBank/DDBJ databases">
        <authorList>
            <person name="Tunstrom K."/>
        </authorList>
    </citation>
    <scope>NUCLEOTIDE SEQUENCE</scope>
</reference>
<sequence>MQAPALKPVLTAVNTPLSDAFLVGLSSPYDEKEAIVVQELDLALRYVENIAGSAISFAEQQLNDYQLHDDYKELLTLTIIFLGAVPNKRISFRAPAGLHRARWMAKAIYCVKLFMVREQFKLKK</sequence>
<gene>
    <name evidence="1" type="ORF">EEDITHA_LOCUS5580</name>
    <name evidence="2" type="ORF">EEDITHA_LOCUS5581</name>
</gene>
<accession>A0AAU9TRA6</accession>
<dbReference type="EMBL" id="CAKOGL010000008">
    <property type="protein sequence ID" value="CAH2089533.1"/>
    <property type="molecule type" value="Genomic_DNA"/>
</dbReference>
<dbReference type="Proteomes" id="UP001153954">
    <property type="component" value="Unassembled WGS sequence"/>
</dbReference>
<name>A0AAU9TRA6_EUPED</name>
<organism evidence="1 3">
    <name type="scientific">Euphydryas editha</name>
    <name type="common">Edith's checkerspot</name>
    <dbReference type="NCBI Taxonomy" id="104508"/>
    <lineage>
        <taxon>Eukaryota</taxon>
        <taxon>Metazoa</taxon>
        <taxon>Ecdysozoa</taxon>
        <taxon>Arthropoda</taxon>
        <taxon>Hexapoda</taxon>
        <taxon>Insecta</taxon>
        <taxon>Pterygota</taxon>
        <taxon>Neoptera</taxon>
        <taxon>Endopterygota</taxon>
        <taxon>Lepidoptera</taxon>
        <taxon>Glossata</taxon>
        <taxon>Ditrysia</taxon>
        <taxon>Papilionoidea</taxon>
        <taxon>Nymphalidae</taxon>
        <taxon>Nymphalinae</taxon>
        <taxon>Euphydryas</taxon>
    </lineage>
</organism>
<evidence type="ECO:0000313" key="3">
    <source>
        <dbReference type="Proteomes" id="UP001153954"/>
    </source>
</evidence>